<evidence type="ECO:0000313" key="1">
    <source>
        <dbReference type="EMBL" id="QWS33576.1"/>
    </source>
</evidence>
<proteinExistence type="predicted"/>
<evidence type="ECO:0000313" key="2">
    <source>
        <dbReference type="Proteomes" id="UP000681794"/>
    </source>
</evidence>
<dbReference type="EMBL" id="CP076544">
    <property type="protein sequence ID" value="QWS33576.1"/>
    <property type="molecule type" value="Genomic_DNA"/>
</dbReference>
<organism evidence="1 2">
    <name type="scientific">Curtobacterium aetherium</name>
    <dbReference type="NCBI Taxonomy" id="2841594"/>
    <lineage>
        <taxon>Bacteria</taxon>
        <taxon>Bacillati</taxon>
        <taxon>Actinomycetota</taxon>
        <taxon>Actinomycetes</taxon>
        <taxon>Micrococcales</taxon>
        <taxon>Microbacteriaceae</taxon>
        <taxon>Curtobacterium</taxon>
    </lineage>
</organism>
<dbReference type="EC" id="4.6.1.12" evidence="1"/>
<accession>A0ACD1E472</accession>
<name>A0ACD1E472_9MICO</name>
<keyword evidence="2" id="KW-1185">Reference proteome</keyword>
<gene>
    <name evidence="1" type="primary">ispF</name>
    <name evidence="1" type="ORF">KM842_15320</name>
</gene>
<reference evidence="1" key="1">
    <citation type="submission" date="2021-06" db="EMBL/GenBank/DDBJ databases">
        <authorList>
            <person name="Ellington A.J."/>
            <person name="Bryan N.C."/>
            <person name="Christner B.C."/>
            <person name="Reisch C.R."/>
        </authorList>
    </citation>
    <scope>NUCLEOTIDE SEQUENCE</scope>
    <source>
        <strain evidence="1">L6-1</strain>
    </source>
</reference>
<protein>
    <submittedName>
        <fullName evidence="1">2-C-methyl-D-erythritol 2,4-cyclodiphosphate synthase</fullName>
        <ecNumber evidence="1">4.6.1.12</ecNumber>
    </submittedName>
</protein>
<dbReference type="Proteomes" id="UP000681794">
    <property type="component" value="Chromosome"/>
</dbReference>
<keyword evidence="1" id="KW-0456">Lyase</keyword>
<sequence length="428" mass="42380">MTTSDTTTTAPAQSPALAARAVVVVAAGSGTRLGIGTAKAFVPVAGELMLARALRTLFTLAEPTTVVVVAPADRLDECRALVAAVAGAAVGYTAVVPGGADRHASVQAGLAVLPDSVQAVLVHDAARCLTPASQFERVFAAVASGSVGALPDGRADADGLGVGVVPALPVVDTVKRVEGDRVVGTVDRSALVGVQTPQGFPLAGLRRAYALAEQAETDDAGVFQAAGGTVRTVAGDADAFKITTRWDLGRAEALVAERAALAAGAGAAGSVLPDVRIGLGIDVHAFDPDVPCRVGMLDFPGEPGLSGHSDGDAVAHAVCDALLSAGGLGDIGGRFGTADPRYAGAAGDVFVRGAVGLLLDAGLVPVRVTVQVIGNRPRIGARRGEMEDALAAAVGAPVAVSGTTTDGLGATGRGDGLAAIATALVRPR</sequence>